<dbReference type="EMBL" id="NKCI01000120">
    <property type="protein sequence ID" value="RSL53664.1"/>
    <property type="molecule type" value="Genomic_DNA"/>
</dbReference>
<name>A0A428PKV5_9HYPO</name>
<proteinExistence type="predicted"/>
<organism evidence="2 3">
    <name type="scientific">Fusarium duplospermum</name>
    <dbReference type="NCBI Taxonomy" id="1325734"/>
    <lineage>
        <taxon>Eukaryota</taxon>
        <taxon>Fungi</taxon>
        <taxon>Dikarya</taxon>
        <taxon>Ascomycota</taxon>
        <taxon>Pezizomycotina</taxon>
        <taxon>Sordariomycetes</taxon>
        <taxon>Hypocreomycetidae</taxon>
        <taxon>Hypocreales</taxon>
        <taxon>Nectriaceae</taxon>
        <taxon>Fusarium</taxon>
        <taxon>Fusarium solani species complex</taxon>
    </lineage>
</organism>
<reference evidence="2 3" key="1">
    <citation type="submission" date="2017-06" db="EMBL/GenBank/DDBJ databases">
        <title>Comparative genomic analysis of Ambrosia Fusariam Clade fungi.</title>
        <authorList>
            <person name="Stajich J.E."/>
            <person name="Carrillo J."/>
            <person name="Kijimoto T."/>
            <person name="Eskalen A."/>
            <person name="O'Donnell K."/>
            <person name="Kasson M."/>
        </authorList>
    </citation>
    <scope>NUCLEOTIDE SEQUENCE [LARGE SCALE GENOMIC DNA]</scope>
    <source>
        <strain evidence="2 3">NRRL62584</strain>
    </source>
</reference>
<evidence type="ECO:0000313" key="2">
    <source>
        <dbReference type="EMBL" id="RSL53664.1"/>
    </source>
</evidence>
<protein>
    <submittedName>
        <fullName evidence="2">Uncharacterized protein</fullName>
    </submittedName>
</protein>
<accession>A0A428PKV5</accession>
<dbReference type="Proteomes" id="UP000288168">
    <property type="component" value="Unassembled WGS sequence"/>
</dbReference>
<sequence length="116" mass="12450">MESRESPGDTQPHLITPLAAGSLSAGQRHHCASGPVSVGASPLTPPHLNCGKSVIPDLGNLVQLEEGEARFIPDPALKPRPWPLGPSSLLHLQPSLDLFSRSSRQDKTLHIKKESR</sequence>
<dbReference type="AlphaFoldDB" id="A0A428PKV5"/>
<evidence type="ECO:0000313" key="3">
    <source>
        <dbReference type="Proteomes" id="UP000288168"/>
    </source>
</evidence>
<keyword evidence="3" id="KW-1185">Reference proteome</keyword>
<gene>
    <name evidence="2" type="ORF">CEP54_010293</name>
</gene>
<evidence type="ECO:0000256" key="1">
    <source>
        <dbReference type="SAM" id="MobiDB-lite"/>
    </source>
</evidence>
<comment type="caution">
    <text evidence="2">The sequence shown here is derived from an EMBL/GenBank/DDBJ whole genome shotgun (WGS) entry which is preliminary data.</text>
</comment>
<feature type="region of interest" description="Disordered" evidence="1">
    <location>
        <begin position="1"/>
        <end position="39"/>
    </location>
</feature>